<dbReference type="InterPro" id="IPR003673">
    <property type="entry name" value="CoA-Trfase_fam_III"/>
</dbReference>
<dbReference type="EMBL" id="BJNE01000001">
    <property type="protein sequence ID" value="GEC11167.1"/>
    <property type="molecule type" value="Genomic_DNA"/>
</dbReference>
<name>A0ABQ0RH77_GLUNI</name>
<dbReference type="PANTHER" id="PTHR48207:SF4">
    <property type="entry name" value="BLL6097 PROTEIN"/>
    <property type="match status" value="1"/>
</dbReference>
<evidence type="ECO:0000313" key="2">
    <source>
        <dbReference type="EMBL" id="GEC11167.1"/>
    </source>
</evidence>
<keyword evidence="3" id="KW-1185">Reference proteome</keyword>
<gene>
    <name evidence="2" type="ORF">ANI01nite_03700</name>
</gene>
<dbReference type="RefSeq" id="WP_141355532.1">
    <property type="nucleotide sequence ID" value="NZ_BAAAWM010000001.1"/>
</dbReference>
<dbReference type="InterPro" id="IPR023606">
    <property type="entry name" value="CoA-Trfase_III_dom_1_sf"/>
</dbReference>
<dbReference type="InterPro" id="IPR050483">
    <property type="entry name" value="CoA-transferase_III_domain"/>
</dbReference>
<organism evidence="2 3">
    <name type="scientific">Glutamicibacter nicotianae</name>
    <name type="common">Arthrobacter nicotianae</name>
    <dbReference type="NCBI Taxonomy" id="37929"/>
    <lineage>
        <taxon>Bacteria</taxon>
        <taxon>Bacillati</taxon>
        <taxon>Actinomycetota</taxon>
        <taxon>Actinomycetes</taxon>
        <taxon>Micrococcales</taxon>
        <taxon>Micrococcaceae</taxon>
        <taxon>Glutamicibacter</taxon>
    </lineage>
</organism>
<dbReference type="Proteomes" id="UP000316242">
    <property type="component" value="Unassembled WGS sequence"/>
</dbReference>
<proteinExistence type="predicted"/>
<evidence type="ECO:0000256" key="1">
    <source>
        <dbReference type="ARBA" id="ARBA00022679"/>
    </source>
</evidence>
<reference evidence="2 3" key="1">
    <citation type="submission" date="2019-06" db="EMBL/GenBank/DDBJ databases">
        <title>Whole genome shotgun sequence of Glutamicibacter nicotianae NBRC 14234.</title>
        <authorList>
            <person name="Hosoyama A."/>
            <person name="Uohara A."/>
            <person name="Ohji S."/>
            <person name="Ichikawa N."/>
        </authorList>
    </citation>
    <scope>NUCLEOTIDE SEQUENCE [LARGE SCALE GENOMIC DNA]</scope>
    <source>
        <strain evidence="2 3">NBRC 14234</strain>
    </source>
</reference>
<keyword evidence="1 2" id="KW-0808">Transferase</keyword>
<protein>
    <submittedName>
        <fullName evidence="2">CoA transferase</fullName>
    </submittedName>
</protein>
<dbReference type="Pfam" id="PF02515">
    <property type="entry name" value="CoA_transf_3"/>
    <property type="match status" value="1"/>
</dbReference>
<dbReference type="GO" id="GO:0016740">
    <property type="term" value="F:transferase activity"/>
    <property type="evidence" value="ECO:0007669"/>
    <property type="project" value="UniProtKB-KW"/>
</dbReference>
<comment type="caution">
    <text evidence="2">The sequence shown here is derived from an EMBL/GenBank/DDBJ whole genome shotgun (WGS) entry which is preliminary data.</text>
</comment>
<dbReference type="PANTHER" id="PTHR48207">
    <property type="entry name" value="SUCCINATE--HYDROXYMETHYLGLUTARATE COA-TRANSFERASE"/>
    <property type="match status" value="1"/>
</dbReference>
<dbReference type="Gene3D" id="3.30.1540.10">
    <property type="entry name" value="formyl-coa transferase, domain 3"/>
    <property type="match status" value="1"/>
</dbReference>
<dbReference type="SUPFAM" id="SSF89796">
    <property type="entry name" value="CoA-transferase family III (CaiB/BaiF)"/>
    <property type="match status" value="1"/>
</dbReference>
<dbReference type="InterPro" id="IPR044855">
    <property type="entry name" value="CoA-Trfase_III_dom3_sf"/>
</dbReference>
<sequence length="397" mass="42500">MLPLEGFTVIDLSRALAGPYCTTMLADFGANVIKVESCTGGDPSRNWPPFDSDGRSLYYDSVNRNKRSMSIDFYSEEGREKLELLITHADVLVENFKFGTLEAMGFGPAKLSELNPGLLHVSINAYGQSGPLHNLPGLDQVIQAASGLTSVTGPSGGSGYRVGLPIVDIVSGMNAAYGVVTALLGKTRGVATEKVSTSLFESALALSVFQGQQAISLGEAPVAQGNSHPSIAPYGAFETETDSLVVAVSTDKHWLAFAEILQRVEWVQDERFATSAARTTNRDALDRAITEALSAKPAEKWIAAFRAAGIPSGPINDYKQAFESEQAQALGITQVARRSDGSSIPLVRNPLSMDGQPTMVRMAAPDLGEHTDEILHEMGIVRNMLVAAGRKETDKQR</sequence>
<accession>A0ABQ0RH77</accession>
<evidence type="ECO:0000313" key="3">
    <source>
        <dbReference type="Proteomes" id="UP000316242"/>
    </source>
</evidence>
<dbReference type="Gene3D" id="3.40.50.10540">
    <property type="entry name" value="Crotonobetainyl-coa:carnitine coa-transferase, domain 1"/>
    <property type="match status" value="1"/>
</dbReference>